<dbReference type="Proteomes" id="UP000295701">
    <property type="component" value="Unassembled WGS sequence"/>
</dbReference>
<comment type="caution">
    <text evidence="5">The sequence shown here is derived from an EMBL/GenBank/DDBJ whole genome shotgun (WGS) entry which is preliminary data.</text>
</comment>
<protein>
    <submittedName>
        <fullName evidence="5">Lytic transglycosylase domain-containing protein</fullName>
    </submittedName>
</protein>
<feature type="domain" description="Transglycosylase SLT" evidence="4">
    <location>
        <begin position="56"/>
        <end position="150"/>
    </location>
</feature>
<dbReference type="AlphaFoldDB" id="A0A4R6APM5"/>
<comment type="similarity">
    <text evidence="2">Belongs to the virb1 family.</text>
</comment>
<dbReference type="Pfam" id="PF01464">
    <property type="entry name" value="SLT"/>
    <property type="match status" value="1"/>
</dbReference>
<dbReference type="InterPro" id="IPR008258">
    <property type="entry name" value="Transglycosylase_SLT_dom_1"/>
</dbReference>
<feature type="signal peptide" evidence="3">
    <location>
        <begin position="1"/>
        <end position="21"/>
    </location>
</feature>
<evidence type="ECO:0000256" key="3">
    <source>
        <dbReference type="SAM" id="SignalP"/>
    </source>
</evidence>
<evidence type="ECO:0000313" key="5">
    <source>
        <dbReference type="EMBL" id="TDL83603.1"/>
    </source>
</evidence>
<dbReference type="CDD" id="cd00254">
    <property type="entry name" value="LT-like"/>
    <property type="match status" value="1"/>
</dbReference>
<dbReference type="Gene3D" id="1.10.530.10">
    <property type="match status" value="1"/>
</dbReference>
<dbReference type="PANTHER" id="PTHR37423">
    <property type="entry name" value="SOLUBLE LYTIC MUREIN TRANSGLYCOSYLASE-RELATED"/>
    <property type="match status" value="1"/>
</dbReference>
<feature type="chain" id="PRO_5020331411" evidence="3">
    <location>
        <begin position="22"/>
        <end position="299"/>
    </location>
</feature>
<name>A0A4R6APM5_9RHOB</name>
<reference evidence="5 6" key="1">
    <citation type="submission" date="2019-03" db="EMBL/GenBank/DDBJ databases">
        <title>Primorskyibacter sp. SS33 isolated from sediments.</title>
        <authorList>
            <person name="Xunke S."/>
        </authorList>
    </citation>
    <scope>NUCLEOTIDE SEQUENCE [LARGE SCALE GENOMIC DNA]</scope>
    <source>
        <strain evidence="5 6">SS33</strain>
    </source>
</reference>
<dbReference type="EMBL" id="SNAA01000002">
    <property type="protein sequence ID" value="TDL83603.1"/>
    <property type="molecule type" value="Genomic_DNA"/>
</dbReference>
<keyword evidence="3" id="KW-0732">Signal</keyword>
<comment type="similarity">
    <text evidence="1">Belongs to the transglycosylase Slt family.</text>
</comment>
<evidence type="ECO:0000259" key="4">
    <source>
        <dbReference type="Pfam" id="PF01464"/>
    </source>
</evidence>
<accession>A0A4R6APM5</accession>
<sequence length="299" mass="32603">MRRQILVLALALSGLTSPAPAQDAPRPQPRPVDARCTADGAHCIRLATYTEDTCRLIAAAAETHRIDTGFFARLLWRESLFDAGAVSRAGAQGIAQFMPATAALRQLDDPFNPARAIFASAEYLAELTARFGNPGLAATAYNAGEARAERFLAAPDHILPGETRAYVRAITGHSARVWRDDPPEATDFALAPDEPFLDACTRQAGTRRVTEFTPPKPAWGVIIAAGRRRQTVEMFVKRVAREYPTILEGREIAIVEARMAGFGRRARLTAQVTTQGRDEAIALCRRMQDAGAYCQLAEN</sequence>
<organism evidence="5 6">
    <name type="scientific">Palleronia sediminis</name>
    <dbReference type="NCBI Taxonomy" id="2547833"/>
    <lineage>
        <taxon>Bacteria</taxon>
        <taxon>Pseudomonadati</taxon>
        <taxon>Pseudomonadota</taxon>
        <taxon>Alphaproteobacteria</taxon>
        <taxon>Rhodobacterales</taxon>
        <taxon>Roseobacteraceae</taxon>
        <taxon>Palleronia</taxon>
    </lineage>
</organism>
<dbReference type="SUPFAM" id="SSF53955">
    <property type="entry name" value="Lysozyme-like"/>
    <property type="match status" value="1"/>
</dbReference>
<dbReference type="RefSeq" id="WP_133395556.1">
    <property type="nucleotide sequence ID" value="NZ_SNAA01000002.1"/>
</dbReference>
<proteinExistence type="inferred from homology"/>
<dbReference type="PANTHER" id="PTHR37423:SF2">
    <property type="entry name" value="MEMBRANE-BOUND LYTIC MUREIN TRANSGLYCOSYLASE C"/>
    <property type="match status" value="1"/>
</dbReference>
<dbReference type="InterPro" id="IPR023346">
    <property type="entry name" value="Lysozyme-like_dom_sf"/>
</dbReference>
<evidence type="ECO:0000313" key="6">
    <source>
        <dbReference type="Proteomes" id="UP000295701"/>
    </source>
</evidence>
<evidence type="ECO:0000256" key="1">
    <source>
        <dbReference type="ARBA" id="ARBA00007734"/>
    </source>
</evidence>
<keyword evidence="6" id="KW-1185">Reference proteome</keyword>
<evidence type="ECO:0000256" key="2">
    <source>
        <dbReference type="ARBA" id="ARBA00009387"/>
    </source>
</evidence>
<dbReference type="OrthoDB" id="9815002at2"/>
<gene>
    <name evidence="5" type="ORF">E2L08_02860</name>
</gene>